<dbReference type="AlphaFoldDB" id="A0AAD6RCE1"/>
<evidence type="ECO:0000313" key="1">
    <source>
        <dbReference type="EMBL" id="KAJ7006331.1"/>
    </source>
</evidence>
<name>A0AAD6RCE1_9ROSI</name>
<evidence type="ECO:0000313" key="2">
    <source>
        <dbReference type="Proteomes" id="UP001164929"/>
    </source>
</evidence>
<proteinExistence type="predicted"/>
<gene>
    <name evidence="1" type="ORF">NC653_005630</name>
</gene>
<keyword evidence="2" id="KW-1185">Reference proteome</keyword>
<organism evidence="1 2">
    <name type="scientific">Populus alba x Populus x berolinensis</name>
    <dbReference type="NCBI Taxonomy" id="444605"/>
    <lineage>
        <taxon>Eukaryota</taxon>
        <taxon>Viridiplantae</taxon>
        <taxon>Streptophyta</taxon>
        <taxon>Embryophyta</taxon>
        <taxon>Tracheophyta</taxon>
        <taxon>Spermatophyta</taxon>
        <taxon>Magnoliopsida</taxon>
        <taxon>eudicotyledons</taxon>
        <taxon>Gunneridae</taxon>
        <taxon>Pentapetalae</taxon>
        <taxon>rosids</taxon>
        <taxon>fabids</taxon>
        <taxon>Malpighiales</taxon>
        <taxon>Salicaceae</taxon>
        <taxon>Saliceae</taxon>
        <taxon>Populus</taxon>
    </lineage>
</organism>
<dbReference type="EMBL" id="JAQIZT010000002">
    <property type="protein sequence ID" value="KAJ7006331.1"/>
    <property type="molecule type" value="Genomic_DNA"/>
</dbReference>
<accession>A0AAD6RCE1</accession>
<dbReference type="Proteomes" id="UP001164929">
    <property type="component" value="Chromosome 2"/>
</dbReference>
<comment type="caution">
    <text evidence="1">The sequence shown here is derived from an EMBL/GenBank/DDBJ whole genome shotgun (WGS) entry which is preliminary data.</text>
</comment>
<sequence length="61" mass="7026">MNVRCCNNDTELAKHKAYCQTGGRKDNTRWVRNFQVAFPVLDVPSLGQQAHAYLEGVKFWL</sequence>
<reference evidence="1" key="1">
    <citation type="journal article" date="2023" name="Mol. Ecol. Resour.">
        <title>Chromosome-level genome assembly of a triploid poplar Populus alba 'Berolinensis'.</title>
        <authorList>
            <person name="Chen S."/>
            <person name="Yu Y."/>
            <person name="Wang X."/>
            <person name="Wang S."/>
            <person name="Zhang T."/>
            <person name="Zhou Y."/>
            <person name="He R."/>
            <person name="Meng N."/>
            <person name="Wang Y."/>
            <person name="Liu W."/>
            <person name="Liu Z."/>
            <person name="Liu J."/>
            <person name="Guo Q."/>
            <person name="Huang H."/>
            <person name="Sederoff R.R."/>
            <person name="Wang G."/>
            <person name="Qu G."/>
            <person name="Chen S."/>
        </authorList>
    </citation>
    <scope>NUCLEOTIDE SEQUENCE</scope>
    <source>
        <strain evidence="1">SC-2020</strain>
    </source>
</reference>
<protein>
    <submittedName>
        <fullName evidence="1">Uncharacterized protein</fullName>
    </submittedName>
</protein>